<keyword evidence="4" id="KW-0574">Periplasm</keyword>
<dbReference type="AlphaFoldDB" id="L0GXN8"/>
<reference evidence="8 9" key="1">
    <citation type="submission" date="2011-09" db="EMBL/GenBank/DDBJ databases">
        <title>Complete sequence of chromosome of Thioflavicoccus mobilis 8321.</title>
        <authorList>
            <consortium name="US DOE Joint Genome Institute"/>
            <person name="Lucas S."/>
            <person name="Han J."/>
            <person name="Lapidus A."/>
            <person name="Cheng J.-F."/>
            <person name="Goodwin L."/>
            <person name="Pitluck S."/>
            <person name="Peters L."/>
            <person name="Ovchinnikova G."/>
            <person name="Lu M."/>
            <person name="Detter J.C."/>
            <person name="Han C."/>
            <person name="Tapia R."/>
            <person name="Land M."/>
            <person name="Hauser L."/>
            <person name="Kyrpides N."/>
            <person name="Ivanova N."/>
            <person name="Pagani I."/>
            <person name="Vogl K."/>
            <person name="Liu Z."/>
            <person name="Imhoff J."/>
            <person name="Thiel V."/>
            <person name="Frigaard N.-U."/>
            <person name="Bryant D."/>
            <person name="Woyke T."/>
        </authorList>
    </citation>
    <scope>NUCLEOTIDE SEQUENCE [LARGE SCALE GENOMIC DNA]</scope>
    <source>
        <strain evidence="8 9">8321</strain>
    </source>
</reference>
<evidence type="ECO:0000256" key="3">
    <source>
        <dbReference type="ARBA" id="ARBA00022729"/>
    </source>
</evidence>
<gene>
    <name evidence="8" type="ORF">Thimo_1824</name>
</gene>
<dbReference type="KEGG" id="tmb:Thimo_1824"/>
<dbReference type="PROSITE" id="PS51257">
    <property type="entry name" value="PROKAR_LIPOPROTEIN"/>
    <property type="match status" value="1"/>
</dbReference>
<dbReference type="GO" id="GO:0030288">
    <property type="term" value="C:outer membrane-bounded periplasmic space"/>
    <property type="evidence" value="ECO:0007669"/>
    <property type="project" value="TreeGrafter"/>
</dbReference>
<organism evidence="8 9">
    <name type="scientific">Thioflavicoccus mobilis 8321</name>
    <dbReference type="NCBI Taxonomy" id="765912"/>
    <lineage>
        <taxon>Bacteria</taxon>
        <taxon>Pseudomonadati</taxon>
        <taxon>Pseudomonadota</taxon>
        <taxon>Gammaproteobacteria</taxon>
        <taxon>Chromatiales</taxon>
        <taxon>Chromatiaceae</taxon>
        <taxon>Thioflavicoccus</taxon>
    </lineage>
</organism>
<evidence type="ECO:0000256" key="2">
    <source>
        <dbReference type="ARBA" id="ARBA00008150"/>
    </source>
</evidence>
<evidence type="ECO:0000313" key="8">
    <source>
        <dbReference type="EMBL" id="AGA90592.1"/>
    </source>
</evidence>
<dbReference type="GO" id="GO:0032885">
    <property type="term" value="P:regulation of polysaccharide biosynthetic process"/>
    <property type="evidence" value="ECO:0007669"/>
    <property type="project" value="TreeGrafter"/>
</dbReference>
<dbReference type="eggNOG" id="COG3026">
    <property type="taxonomic scope" value="Bacteria"/>
</dbReference>
<evidence type="ECO:0000256" key="5">
    <source>
        <dbReference type="SAM" id="SignalP"/>
    </source>
</evidence>
<feature type="domain" description="MucB/RseB N-terminal" evidence="6">
    <location>
        <begin position="35"/>
        <end position="205"/>
    </location>
</feature>
<keyword evidence="3 5" id="KW-0732">Signal</keyword>
<evidence type="ECO:0000256" key="4">
    <source>
        <dbReference type="ARBA" id="ARBA00022764"/>
    </source>
</evidence>
<dbReference type="EMBL" id="CP003051">
    <property type="protein sequence ID" value="AGA90592.1"/>
    <property type="molecule type" value="Genomic_DNA"/>
</dbReference>
<evidence type="ECO:0000259" key="6">
    <source>
        <dbReference type="Pfam" id="PF03888"/>
    </source>
</evidence>
<sequence length="324" mass="34884">MKRGVRLYVPLCALAVLWGGCGWAVAAPASPPPFSAAEQLQRMAIAANTLSFEGTLVYLHRNRAETLFLHHRVEGGRVNERLVSMTGPVRTVTREEGEVTCTLPNSHPISVKRHGVAQDLLRSEPLDARRLAGHYRIVSLGVARVAGRTTDALGIIPRDAFRYGYRFYLDRETGLPLKTDLMGTDAEPLEQVMFTSIELTGPTSAAPTVAKAAAEETTATHQPGESRWHFEQLPEGFELLMHQDGDDELQPVEHFLLSDGLAAVSVYVEPDSGAGLEGETRIGAIHAIGGLVAEHRVTAVGEVPAATVAAVLAGIRFDGRGATQ</sequence>
<proteinExistence type="inferred from homology"/>
<keyword evidence="9" id="KW-1185">Reference proteome</keyword>
<dbReference type="Gene3D" id="2.50.20.10">
    <property type="entry name" value="Lipoprotein localisation LolA/LolB/LppX"/>
    <property type="match status" value="1"/>
</dbReference>
<dbReference type="Proteomes" id="UP000010816">
    <property type="component" value="Chromosome"/>
</dbReference>
<accession>L0GXN8</accession>
<feature type="chain" id="PRO_5003943525" evidence="5">
    <location>
        <begin position="27"/>
        <end position="324"/>
    </location>
</feature>
<dbReference type="InterPro" id="IPR038484">
    <property type="entry name" value="MucB/RseB_C_sf"/>
</dbReference>
<dbReference type="PIRSF" id="PIRSF005427">
    <property type="entry name" value="RseB"/>
    <property type="match status" value="1"/>
</dbReference>
<dbReference type="GO" id="GO:0045152">
    <property type="term" value="F:antisigma factor binding"/>
    <property type="evidence" value="ECO:0007669"/>
    <property type="project" value="TreeGrafter"/>
</dbReference>
<dbReference type="PANTHER" id="PTHR38782:SF1">
    <property type="entry name" value="SIGMA-E FACTOR REGULATORY PROTEIN RSEB"/>
    <property type="match status" value="1"/>
</dbReference>
<evidence type="ECO:0000256" key="1">
    <source>
        <dbReference type="ARBA" id="ARBA00004418"/>
    </source>
</evidence>
<dbReference type="CDD" id="cd16327">
    <property type="entry name" value="RseB"/>
    <property type="match status" value="1"/>
</dbReference>
<comment type="similarity">
    <text evidence="2">Belongs to the RseB family.</text>
</comment>
<feature type="domain" description="MucB/RseB C-terminal" evidence="7">
    <location>
        <begin position="224"/>
        <end position="316"/>
    </location>
</feature>
<dbReference type="HOGENOM" id="CLU_054710_0_1_6"/>
<dbReference type="Pfam" id="PF17188">
    <property type="entry name" value="MucB_RseB_C"/>
    <property type="match status" value="1"/>
</dbReference>
<name>L0GXN8_9GAMM</name>
<evidence type="ECO:0000259" key="7">
    <source>
        <dbReference type="Pfam" id="PF17188"/>
    </source>
</evidence>
<dbReference type="PATRIC" id="fig|765912.4.peg.1785"/>
<feature type="signal peptide" evidence="5">
    <location>
        <begin position="1"/>
        <end position="26"/>
    </location>
</feature>
<dbReference type="STRING" id="765912.Thimo_1824"/>
<protein>
    <submittedName>
        <fullName evidence="8">Negative regulator of sigma E activity</fullName>
    </submittedName>
</protein>
<dbReference type="InterPro" id="IPR033436">
    <property type="entry name" value="MucB/RseB_C"/>
</dbReference>
<dbReference type="Pfam" id="PF03888">
    <property type="entry name" value="MucB_RseB"/>
    <property type="match status" value="1"/>
</dbReference>
<dbReference type="PANTHER" id="PTHR38782">
    <property type="match status" value="1"/>
</dbReference>
<dbReference type="InterPro" id="IPR033434">
    <property type="entry name" value="MucB/RseB_N"/>
</dbReference>
<dbReference type="Gene3D" id="3.30.200.100">
    <property type="entry name" value="MucB/RseB, C-terminal domain"/>
    <property type="match status" value="1"/>
</dbReference>
<comment type="subcellular location">
    <subcellularLocation>
        <location evidence="1">Periplasm</location>
    </subcellularLocation>
</comment>
<dbReference type="InterPro" id="IPR005588">
    <property type="entry name" value="MucB_RseB"/>
</dbReference>
<evidence type="ECO:0000313" key="9">
    <source>
        <dbReference type="Proteomes" id="UP000010816"/>
    </source>
</evidence>
<dbReference type="OrthoDB" id="7067274at2"/>